<dbReference type="AlphaFoldDB" id="A0A6A6H9X3"/>
<dbReference type="InterPro" id="IPR011051">
    <property type="entry name" value="RmlC_Cupin_sf"/>
</dbReference>
<dbReference type="CDD" id="cd02231">
    <property type="entry name" value="cupin_BLL6423-like"/>
    <property type="match status" value="1"/>
</dbReference>
<proteinExistence type="predicted"/>
<reference evidence="2" key="1">
    <citation type="journal article" date="2020" name="Stud. Mycol.">
        <title>101 Dothideomycetes genomes: a test case for predicting lifestyles and emergence of pathogens.</title>
        <authorList>
            <person name="Haridas S."/>
            <person name="Albert R."/>
            <person name="Binder M."/>
            <person name="Bloem J."/>
            <person name="Labutti K."/>
            <person name="Salamov A."/>
            <person name="Andreopoulos B."/>
            <person name="Baker S."/>
            <person name="Barry K."/>
            <person name="Bills G."/>
            <person name="Bluhm B."/>
            <person name="Cannon C."/>
            <person name="Castanera R."/>
            <person name="Culley D."/>
            <person name="Daum C."/>
            <person name="Ezra D."/>
            <person name="Gonzalez J."/>
            <person name="Henrissat B."/>
            <person name="Kuo A."/>
            <person name="Liang C."/>
            <person name="Lipzen A."/>
            <person name="Lutzoni F."/>
            <person name="Magnuson J."/>
            <person name="Mondo S."/>
            <person name="Nolan M."/>
            <person name="Ohm R."/>
            <person name="Pangilinan J."/>
            <person name="Park H.-J."/>
            <person name="Ramirez L."/>
            <person name="Alfaro M."/>
            <person name="Sun H."/>
            <person name="Tritt A."/>
            <person name="Yoshinaga Y."/>
            <person name="Zwiers L.-H."/>
            <person name="Turgeon B."/>
            <person name="Goodwin S."/>
            <person name="Spatafora J."/>
            <person name="Crous P."/>
            <person name="Grigoriev I."/>
        </authorList>
    </citation>
    <scope>NUCLEOTIDE SEQUENCE</scope>
    <source>
        <strain evidence="2">Tuck. ex Michener</strain>
    </source>
</reference>
<dbReference type="InterPro" id="IPR013096">
    <property type="entry name" value="Cupin_2"/>
</dbReference>
<dbReference type="Pfam" id="PF07883">
    <property type="entry name" value="Cupin_2"/>
    <property type="match status" value="1"/>
</dbReference>
<evidence type="ECO:0000313" key="2">
    <source>
        <dbReference type="EMBL" id="KAF2234822.1"/>
    </source>
</evidence>
<dbReference type="PANTHER" id="PTHR36156">
    <property type="entry name" value="SLR2101 PROTEIN"/>
    <property type="match status" value="1"/>
</dbReference>
<accession>A0A6A6H9X3</accession>
<name>A0A6A6H9X3_VIRVR</name>
<dbReference type="OrthoDB" id="5840532at2759"/>
<protein>
    <recommendedName>
        <fullName evidence="1">Cupin type-2 domain-containing protein</fullName>
    </recommendedName>
</protein>
<dbReference type="Proteomes" id="UP000800092">
    <property type="component" value="Unassembled WGS sequence"/>
</dbReference>
<keyword evidence="3" id="KW-1185">Reference proteome</keyword>
<dbReference type="InterPro" id="IPR014710">
    <property type="entry name" value="RmlC-like_jellyroll"/>
</dbReference>
<dbReference type="EMBL" id="ML991795">
    <property type="protein sequence ID" value="KAF2234822.1"/>
    <property type="molecule type" value="Genomic_DNA"/>
</dbReference>
<dbReference type="Gene3D" id="2.60.120.10">
    <property type="entry name" value="Jelly Rolls"/>
    <property type="match status" value="1"/>
</dbReference>
<dbReference type="SUPFAM" id="SSF51182">
    <property type="entry name" value="RmlC-like cupins"/>
    <property type="match status" value="1"/>
</dbReference>
<feature type="domain" description="Cupin type-2" evidence="1">
    <location>
        <begin position="88"/>
        <end position="155"/>
    </location>
</feature>
<gene>
    <name evidence="2" type="ORF">EV356DRAFT_501045</name>
</gene>
<dbReference type="PANTHER" id="PTHR36156:SF3">
    <property type="entry name" value="CUPIN 2 CONSERVED BARREL DOMAIN-CONTAINING PROTEIN"/>
    <property type="match status" value="1"/>
</dbReference>
<dbReference type="InterPro" id="IPR047142">
    <property type="entry name" value="OryJ/VirC-like"/>
</dbReference>
<organism evidence="2 3">
    <name type="scientific">Viridothelium virens</name>
    <name type="common">Speckled blister lichen</name>
    <name type="synonym">Trypethelium virens</name>
    <dbReference type="NCBI Taxonomy" id="1048519"/>
    <lineage>
        <taxon>Eukaryota</taxon>
        <taxon>Fungi</taxon>
        <taxon>Dikarya</taxon>
        <taxon>Ascomycota</taxon>
        <taxon>Pezizomycotina</taxon>
        <taxon>Dothideomycetes</taxon>
        <taxon>Dothideomycetes incertae sedis</taxon>
        <taxon>Trypetheliales</taxon>
        <taxon>Trypetheliaceae</taxon>
        <taxon>Viridothelium</taxon>
    </lineage>
</organism>
<sequence>MANDRLPNPNRYIIENDADGNSFFSTALPAPVEVRSEIGGALQRLSYQTEQSPVSLSGNNDLERYKTALQTQSSLVTPGGGANVWYNDIPPNAESSPMHRTVTFDIVIVVTGEVELTLSNDETRVIKPGDMVIQRSTLHKWRNPSKTQWARMVAIVSECQPYVTEKGEALGAYFSSN</sequence>
<evidence type="ECO:0000313" key="3">
    <source>
        <dbReference type="Proteomes" id="UP000800092"/>
    </source>
</evidence>
<evidence type="ECO:0000259" key="1">
    <source>
        <dbReference type="Pfam" id="PF07883"/>
    </source>
</evidence>